<gene>
    <name evidence="2" type="primary">g4471</name>
    <name evidence="2" type="ORF">VP750_LOCUS3807</name>
</gene>
<evidence type="ECO:0000313" key="2">
    <source>
        <dbReference type="EMBL" id="CAL5222148.1"/>
    </source>
</evidence>
<dbReference type="Proteomes" id="UP001497392">
    <property type="component" value="Unassembled WGS sequence"/>
</dbReference>
<name>A0ABP1FVD6_9CHLO</name>
<keyword evidence="3" id="KW-1185">Reference proteome</keyword>
<feature type="compositionally biased region" description="Polar residues" evidence="1">
    <location>
        <begin position="187"/>
        <end position="200"/>
    </location>
</feature>
<evidence type="ECO:0000256" key="1">
    <source>
        <dbReference type="SAM" id="MobiDB-lite"/>
    </source>
</evidence>
<evidence type="ECO:0000313" key="3">
    <source>
        <dbReference type="Proteomes" id="UP001497392"/>
    </source>
</evidence>
<accession>A0ABP1FVD6</accession>
<comment type="caution">
    <text evidence="2">The sequence shown here is derived from an EMBL/GenBank/DDBJ whole genome shotgun (WGS) entry which is preliminary data.</text>
</comment>
<feature type="region of interest" description="Disordered" evidence="1">
    <location>
        <begin position="145"/>
        <end position="200"/>
    </location>
</feature>
<dbReference type="EMBL" id="CAXHTA020000006">
    <property type="protein sequence ID" value="CAL5222148.1"/>
    <property type="molecule type" value="Genomic_DNA"/>
</dbReference>
<reference evidence="2 3" key="1">
    <citation type="submission" date="2024-06" db="EMBL/GenBank/DDBJ databases">
        <authorList>
            <person name="Kraege A."/>
            <person name="Thomma B."/>
        </authorList>
    </citation>
    <scope>NUCLEOTIDE SEQUENCE [LARGE SCALE GENOMIC DNA]</scope>
</reference>
<sequence length="200" mass="22716">MRICTAKIPAAARNPLLSSPWYIKAPLAIFGLVAVLRILKAISNRDRGSLDTLQGRGLISEERSMANTDPFYDKVMKNVRTVQYEELSDDQIKAARMRRSRDRDFTKVDLEKVELPANHPFAMKKQVSRDEEKLQKARLEIKRGLPLQDLANNRGFPDSPRMQPQGDGRQQAARVPSRNPPDKPQPHQIQPPTQARDATQ</sequence>
<protein>
    <submittedName>
        <fullName evidence="2">G4471 protein</fullName>
    </submittedName>
</protein>
<proteinExistence type="predicted"/>
<organism evidence="2 3">
    <name type="scientific">Coccomyxa viridis</name>
    <dbReference type="NCBI Taxonomy" id="1274662"/>
    <lineage>
        <taxon>Eukaryota</taxon>
        <taxon>Viridiplantae</taxon>
        <taxon>Chlorophyta</taxon>
        <taxon>core chlorophytes</taxon>
        <taxon>Trebouxiophyceae</taxon>
        <taxon>Trebouxiophyceae incertae sedis</taxon>
        <taxon>Coccomyxaceae</taxon>
        <taxon>Coccomyxa</taxon>
    </lineage>
</organism>